<feature type="domain" description="DM10" evidence="11">
    <location>
        <begin position="415"/>
        <end position="522"/>
    </location>
</feature>
<dbReference type="SMART" id="SM00676">
    <property type="entry name" value="DM10"/>
    <property type="match status" value="3"/>
</dbReference>
<dbReference type="InterPro" id="IPR011992">
    <property type="entry name" value="EF-hand-dom_pair"/>
</dbReference>
<dbReference type="Gene3D" id="2.30.29.170">
    <property type="match status" value="3"/>
</dbReference>
<keyword evidence="2" id="KW-0963">Cytoplasm</keyword>
<keyword evidence="13" id="KW-1185">Reference proteome</keyword>
<evidence type="ECO:0000256" key="7">
    <source>
        <dbReference type="ARBA" id="ARBA00023273"/>
    </source>
</evidence>
<keyword evidence="3" id="KW-0677">Repeat</keyword>
<dbReference type="GO" id="GO:0039010">
    <property type="term" value="P:specification of pronephric distal tubule identity"/>
    <property type="evidence" value="ECO:0007669"/>
    <property type="project" value="Ensembl"/>
</dbReference>
<feature type="domain" description="EF-hand" evidence="10">
    <location>
        <begin position="543"/>
        <end position="578"/>
    </location>
</feature>
<dbReference type="FunFam" id="2.30.29.170:FF:000002">
    <property type="entry name" value="EF-hand domain (C-terminal) containing 1"/>
    <property type="match status" value="1"/>
</dbReference>
<reference evidence="12 13" key="2">
    <citation type="submission" date="2019-01" db="EMBL/GenBank/DDBJ databases">
        <title>A chromosome length genome reference of the Java medaka (oryzias javanicus).</title>
        <authorList>
            <person name="Herpin A."/>
            <person name="Takehana Y."/>
            <person name="Naruse K."/>
            <person name="Ansai S."/>
            <person name="Kawaguchi M."/>
        </authorList>
    </citation>
    <scope>NUCLEOTIDE SEQUENCE [LARGE SCALE GENOMIC DNA]</scope>
    <source>
        <strain evidence="12">RS831</strain>
        <tissue evidence="12">Whole body</tissue>
    </source>
</reference>
<evidence type="ECO:0000256" key="4">
    <source>
        <dbReference type="ARBA" id="ARBA00022846"/>
    </source>
</evidence>
<dbReference type="InterPro" id="IPR040193">
    <property type="entry name" value="EFHC1/EFHC2/EFHB"/>
</dbReference>
<evidence type="ECO:0000256" key="8">
    <source>
        <dbReference type="ARBA" id="ARBA00035003"/>
    </source>
</evidence>
<dbReference type="OMA" id="RFSCKQP"/>
<keyword evidence="7" id="KW-0966">Cell projection</keyword>
<evidence type="ECO:0000313" key="13">
    <source>
        <dbReference type="Proteomes" id="UP000283210"/>
    </source>
</evidence>
<comment type="function">
    <text evidence="8">Microtubule inner protein (MIP) part of the dynein-decorated doublet microtubules (DMTs) in cilia axoneme, which is required for motile cilia beating.</text>
</comment>
<dbReference type="PROSITE" id="PS51336">
    <property type="entry name" value="DM10"/>
    <property type="match status" value="3"/>
</dbReference>
<dbReference type="GO" id="GO:0005509">
    <property type="term" value="F:calcium ion binding"/>
    <property type="evidence" value="ECO:0007669"/>
    <property type="project" value="InterPro"/>
</dbReference>
<evidence type="ECO:0000259" key="11">
    <source>
        <dbReference type="PROSITE" id="PS51336"/>
    </source>
</evidence>
<sequence length="747" mass="85698">MSSLPFLPGNSFNVHLGKERFHKSQHFSLVEGLPKLVGLEKPGIGGEPLPGQKRRARSAYPRTEGTHVPSWLAFDKQVLCFEAYFREEEPYQIRKCKIYFYPEDDTVKVVEPVCKNSGMPQGTLIHRHRIPLPPPNEDQFYQVFHFNINQQVVLYSRTFTLTDCDPFTKRFLTRLGVRLNDPAPLPDDSSSRRREQVMSPLLQNEKNNKLRQFLDHEHQVLRFYCFWNDQADPSAEPRELVLLYFLLDDTIQIHEVTSSAKGSKKTAAKFLQRRKLPKNPSAQVEQLGGDTDSILLNVLTSDGLGNRFMADRLQTGAVKQDFYKDWDLRIGGEVNVWGRRVIIADCDEFTKQYYRFRYGMEDFTPVQYKLPPSPKPAKTLPPYNGFGSEEDSLSSCYGIQLRRPKKDLQTFLEKDSIVLTFQAKMMSDDADERRRTFVISFYLCDDTMSVYELSKKNSGMLGRKFLRRGDVKKPGQELFKSQPSERYTAQDLYVGAVLHISGQTFMLVNADEYTLKYMEQHAEEFSKANTGNILSRLRSVPEDKKSEIKTFLTLSDPNNTGLISYESFRDMLMNLDCGLVDHEVLVLGRAFSEQQPSEEEDVVVMLAVAQDALRRKLYDDFHSLTLAFLKQDPHKNGRVPGKMAWNICESVRLPVSENLLRSLLTKFEHADGVDYQAFLAGINWVEHPASPVKYEDILRFEVNARVDAGEAGRRNVNYSALLQDVFNLSSNNREPDGSALSFNQNTR</sequence>
<dbReference type="GO" id="GO:0005874">
    <property type="term" value="C:microtubule"/>
    <property type="evidence" value="ECO:0007669"/>
    <property type="project" value="TreeGrafter"/>
</dbReference>
<keyword evidence="6" id="KW-0206">Cytoskeleton</keyword>
<dbReference type="InterPro" id="IPR006602">
    <property type="entry name" value="DM10_dom"/>
</dbReference>
<dbReference type="Pfam" id="PF06565">
    <property type="entry name" value="DM10_dom"/>
    <property type="match status" value="3"/>
</dbReference>
<dbReference type="Proteomes" id="UP000283210">
    <property type="component" value="Chromosome 21"/>
</dbReference>
<evidence type="ECO:0000259" key="10">
    <source>
        <dbReference type="PROSITE" id="PS50222"/>
    </source>
</evidence>
<keyword evidence="5" id="KW-0969">Cilium</keyword>
<evidence type="ECO:0000256" key="1">
    <source>
        <dbReference type="ARBA" id="ARBA00004611"/>
    </source>
</evidence>
<dbReference type="GO" id="GO:0010975">
    <property type="term" value="P:regulation of neuron projection development"/>
    <property type="evidence" value="ECO:0007669"/>
    <property type="project" value="TreeGrafter"/>
</dbReference>
<gene>
    <name evidence="12" type="ORF">OJAV_G00206770</name>
</gene>
<evidence type="ECO:0000256" key="3">
    <source>
        <dbReference type="ARBA" id="ARBA00022737"/>
    </source>
</evidence>
<proteinExistence type="predicted"/>
<evidence type="ECO:0000256" key="2">
    <source>
        <dbReference type="ARBA" id="ARBA00022490"/>
    </source>
</evidence>
<organism evidence="12 13">
    <name type="scientific">Oryzias javanicus</name>
    <name type="common">Javanese ricefish</name>
    <name type="synonym">Aplocheilus javanicus</name>
    <dbReference type="NCBI Taxonomy" id="123683"/>
    <lineage>
        <taxon>Eukaryota</taxon>
        <taxon>Metazoa</taxon>
        <taxon>Chordata</taxon>
        <taxon>Craniata</taxon>
        <taxon>Vertebrata</taxon>
        <taxon>Euteleostomi</taxon>
        <taxon>Actinopterygii</taxon>
        <taxon>Neopterygii</taxon>
        <taxon>Teleostei</taxon>
        <taxon>Neoteleostei</taxon>
        <taxon>Acanthomorphata</taxon>
        <taxon>Ovalentaria</taxon>
        <taxon>Atherinomorphae</taxon>
        <taxon>Beloniformes</taxon>
        <taxon>Adrianichthyidae</taxon>
        <taxon>Oryziinae</taxon>
        <taxon>Oryzias</taxon>
    </lineage>
</organism>
<accession>A0A3S2MFS2</accession>
<dbReference type="PANTHER" id="PTHR12086:SF11">
    <property type="entry name" value="EF-HAND DOMAIN-CONTAINING FAMILY MEMBER C2"/>
    <property type="match status" value="1"/>
</dbReference>
<dbReference type="InterPro" id="IPR002048">
    <property type="entry name" value="EF_hand_dom"/>
</dbReference>
<keyword evidence="4" id="KW-0282">Flagellum</keyword>
<feature type="domain" description="DM10" evidence="11">
    <location>
        <begin position="217"/>
        <end position="358"/>
    </location>
</feature>
<feature type="domain" description="DM10" evidence="11">
    <location>
        <begin position="75"/>
        <end position="176"/>
    </location>
</feature>
<evidence type="ECO:0000313" key="12">
    <source>
        <dbReference type="EMBL" id="RVE58195.1"/>
    </source>
</evidence>
<dbReference type="AlphaFoldDB" id="A0A3S2MFS2"/>
<dbReference type="GO" id="GO:1903251">
    <property type="term" value="P:multi-ciliated epithelial cell differentiation"/>
    <property type="evidence" value="ECO:0007669"/>
    <property type="project" value="Ensembl"/>
</dbReference>
<comment type="subcellular location">
    <subcellularLocation>
        <location evidence="1">Cytoplasm</location>
        <location evidence="1">Cytoskeleton</location>
        <location evidence="1">Flagellum axoneme</location>
    </subcellularLocation>
</comment>
<reference evidence="12 13" key="1">
    <citation type="submission" date="2018-11" db="EMBL/GenBank/DDBJ databases">
        <authorList>
            <person name="Lopez-Roques C."/>
            <person name="Donnadieu C."/>
            <person name="Bouchez O."/>
            <person name="Klopp C."/>
            <person name="Cabau C."/>
            <person name="Zahm M."/>
        </authorList>
    </citation>
    <scope>NUCLEOTIDE SEQUENCE [LARGE SCALE GENOMIC DNA]</scope>
    <source>
        <strain evidence="12">RS831</strain>
        <tissue evidence="12">Whole body</tissue>
    </source>
</reference>
<protein>
    <recommendedName>
        <fullName evidence="9">EF-hand domain-containing family member C2</fullName>
    </recommendedName>
</protein>
<dbReference type="FunFam" id="2.30.29.170:FF:000004">
    <property type="entry name" value="EF-hand domain containing 2"/>
    <property type="match status" value="1"/>
</dbReference>
<dbReference type="EMBL" id="CM012457">
    <property type="protein sequence ID" value="RVE58195.1"/>
    <property type="molecule type" value="Genomic_DNA"/>
</dbReference>
<dbReference type="PROSITE" id="PS50222">
    <property type="entry name" value="EF_HAND_2"/>
    <property type="match status" value="1"/>
</dbReference>
<name>A0A3S2MFS2_ORYJA</name>
<dbReference type="PANTHER" id="PTHR12086">
    <property type="entry name" value="EF-HAND DOMAIN C-TERMINAL CONTAINING PROTEIN"/>
    <property type="match status" value="1"/>
</dbReference>
<evidence type="ECO:0000256" key="6">
    <source>
        <dbReference type="ARBA" id="ARBA00023212"/>
    </source>
</evidence>
<dbReference type="SUPFAM" id="SSF47473">
    <property type="entry name" value="EF-hand"/>
    <property type="match status" value="1"/>
</dbReference>
<evidence type="ECO:0000256" key="5">
    <source>
        <dbReference type="ARBA" id="ARBA00023069"/>
    </source>
</evidence>
<evidence type="ECO:0000256" key="9">
    <source>
        <dbReference type="ARBA" id="ARBA00039880"/>
    </source>
</evidence>
<dbReference type="OrthoDB" id="10255210at2759"/>